<keyword evidence="4" id="KW-1185">Reference proteome</keyword>
<protein>
    <submittedName>
        <fullName evidence="3">Biotin synthase</fullName>
    </submittedName>
</protein>
<evidence type="ECO:0000256" key="2">
    <source>
        <dbReference type="ARBA" id="ARBA00022679"/>
    </source>
</evidence>
<dbReference type="Proteomes" id="UP000622707">
    <property type="component" value="Unassembled WGS sequence"/>
</dbReference>
<name>A0ABS1JS81_9BURK</name>
<dbReference type="SUPFAM" id="SSF53335">
    <property type="entry name" value="S-adenosyl-L-methionine-dependent methyltransferases"/>
    <property type="match status" value="1"/>
</dbReference>
<keyword evidence="2" id="KW-0808">Transferase</keyword>
<dbReference type="PANTHER" id="PTHR13090:SF1">
    <property type="entry name" value="ARGININE-HYDROXYLASE NDUFAF5, MITOCHONDRIAL"/>
    <property type="match status" value="1"/>
</dbReference>
<comment type="caution">
    <text evidence="3">The sequence shown here is derived from an EMBL/GenBank/DDBJ whole genome shotgun (WGS) entry which is preliminary data.</text>
</comment>
<organism evidence="3 4">
    <name type="scientific">Ramlibacter alkalitolerans</name>
    <dbReference type="NCBI Taxonomy" id="2039631"/>
    <lineage>
        <taxon>Bacteria</taxon>
        <taxon>Pseudomonadati</taxon>
        <taxon>Pseudomonadota</taxon>
        <taxon>Betaproteobacteria</taxon>
        <taxon>Burkholderiales</taxon>
        <taxon>Comamonadaceae</taxon>
        <taxon>Ramlibacter</taxon>
    </lineage>
</organism>
<gene>
    <name evidence="3" type="ORF">JI746_16455</name>
</gene>
<dbReference type="InterPro" id="IPR050602">
    <property type="entry name" value="Malonyl-ACP_OMT"/>
</dbReference>
<evidence type="ECO:0000256" key="1">
    <source>
        <dbReference type="ARBA" id="ARBA00022603"/>
    </source>
</evidence>
<dbReference type="RefSeq" id="WP_201690965.1">
    <property type="nucleotide sequence ID" value="NZ_JAEQND010000008.1"/>
</dbReference>
<dbReference type="EMBL" id="JAEQND010000008">
    <property type="protein sequence ID" value="MBL0426706.1"/>
    <property type="molecule type" value="Genomic_DNA"/>
</dbReference>
<proteinExistence type="predicted"/>
<sequence>MASSERPPTIDPVAAARWERAAPAASPWLHEEVGRRMQERLEWIKRAPQAWTDWEPVRGGLEAHALVAQRYPQARAHVVETVAERAAVARERLGKPWWKRIAGGGAVEIGAVPAGGAQMLWSNMGLHTAADPQTMLRQWHEALAVDGFLMFSCLGPDTLRELRSLYAALGWPPPGHEFTDMHDWGDMLVHGGFAEPVMDMERITLAFDTPERLLAELRELGANLHPARFPALRGRAWQARLQQELAQHLRGADGKLTLTFEIIYGHAIKPLPRARMGEESAVPLSDMRTMLRGGRGRA</sequence>
<dbReference type="InterPro" id="IPR029063">
    <property type="entry name" value="SAM-dependent_MTases_sf"/>
</dbReference>
<accession>A0ABS1JS81</accession>
<evidence type="ECO:0000313" key="3">
    <source>
        <dbReference type="EMBL" id="MBL0426706.1"/>
    </source>
</evidence>
<dbReference type="Gene3D" id="3.40.50.150">
    <property type="entry name" value="Vaccinia Virus protein VP39"/>
    <property type="match status" value="1"/>
</dbReference>
<reference evidence="3 4" key="1">
    <citation type="journal article" date="2017" name="Int. J. Syst. Evol. Microbiol.">
        <title>Ramlibacter alkalitolerans sp. nov., alkali-tolerant bacterium isolated from soil of ginseng.</title>
        <authorList>
            <person name="Lee D.H."/>
            <person name="Cha C.J."/>
        </authorList>
    </citation>
    <scope>NUCLEOTIDE SEQUENCE [LARGE SCALE GENOMIC DNA]</scope>
    <source>
        <strain evidence="3 4">KACC 19305</strain>
    </source>
</reference>
<keyword evidence="1" id="KW-0489">Methyltransferase</keyword>
<dbReference type="PANTHER" id="PTHR13090">
    <property type="entry name" value="ARGININE-HYDROXYLASE NDUFAF5, MITOCHONDRIAL"/>
    <property type="match status" value="1"/>
</dbReference>
<evidence type="ECO:0000313" key="4">
    <source>
        <dbReference type="Proteomes" id="UP000622707"/>
    </source>
</evidence>